<dbReference type="GO" id="GO:0019825">
    <property type="term" value="F:oxygen binding"/>
    <property type="evidence" value="ECO:0007669"/>
    <property type="project" value="InterPro"/>
</dbReference>
<evidence type="ECO:0000313" key="3">
    <source>
        <dbReference type="Proteomes" id="UP000242469"/>
    </source>
</evidence>
<name>A0A1H4GZY7_9GAMM</name>
<evidence type="ECO:0000259" key="1">
    <source>
        <dbReference type="Pfam" id="PF11563"/>
    </source>
</evidence>
<feature type="domain" description="Globin-sensor" evidence="1">
    <location>
        <begin position="11"/>
        <end position="145"/>
    </location>
</feature>
<dbReference type="OrthoDB" id="6088008at2"/>
<dbReference type="EMBL" id="FNRJ01000022">
    <property type="protein sequence ID" value="SEB14282.1"/>
    <property type="molecule type" value="Genomic_DNA"/>
</dbReference>
<dbReference type="Pfam" id="PF11563">
    <property type="entry name" value="Protoglobin"/>
    <property type="match status" value="1"/>
</dbReference>
<dbReference type="InterPro" id="IPR044398">
    <property type="entry name" value="Globin-sensor_dom"/>
</dbReference>
<dbReference type="InterPro" id="IPR012292">
    <property type="entry name" value="Globin/Proto"/>
</dbReference>
<dbReference type="RefSeq" id="WP_091827912.1">
    <property type="nucleotide sequence ID" value="NZ_FNRJ01000022.1"/>
</dbReference>
<dbReference type="SUPFAM" id="SSF46458">
    <property type="entry name" value="Globin-like"/>
    <property type="match status" value="1"/>
</dbReference>
<organism evidence="2 3">
    <name type="scientific">Marinobacterium iners DSM 11526</name>
    <dbReference type="NCBI Taxonomy" id="1122198"/>
    <lineage>
        <taxon>Bacteria</taxon>
        <taxon>Pseudomonadati</taxon>
        <taxon>Pseudomonadota</taxon>
        <taxon>Gammaproteobacteria</taxon>
        <taxon>Oceanospirillales</taxon>
        <taxon>Oceanospirillaceae</taxon>
        <taxon>Marinobacterium</taxon>
    </lineage>
</organism>
<keyword evidence="3" id="KW-1185">Reference proteome</keyword>
<sequence>MRQIDFSHLNQQAKLFAGFDAQDEHELSRALPQLMAELDFVTDAFYAELAGIPEAMPFLEGRLDALKATHRKWLEKIFTGPYDDEFAAYMHKVGVVHVQVRLPERFMASGIGLISKHLIPVLAQQFRDDPERLGTLMKAVNGVTVYCLIIMQVSYREHELERFMDVTGISEALYANLSAAYRKKTGVSSD</sequence>
<dbReference type="InterPro" id="IPR039379">
    <property type="entry name" value="Protoglobin_sensor_dom"/>
</dbReference>
<dbReference type="AlphaFoldDB" id="A0A1H4GZY7"/>
<evidence type="ECO:0000313" key="2">
    <source>
        <dbReference type="EMBL" id="SEB14282.1"/>
    </source>
</evidence>
<dbReference type="GO" id="GO:0020037">
    <property type="term" value="F:heme binding"/>
    <property type="evidence" value="ECO:0007669"/>
    <property type="project" value="InterPro"/>
</dbReference>
<dbReference type="Proteomes" id="UP000242469">
    <property type="component" value="Unassembled WGS sequence"/>
</dbReference>
<dbReference type="InterPro" id="IPR009050">
    <property type="entry name" value="Globin-like_sf"/>
</dbReference>
<dbReference type="CDD" id="cd01068">
    <property type="entry name" value="globin_sensor"/>
    <property type="match status" value="1"/>
</dbReference>
<gene>
    <name evidence="2" type="ORF">SAMN02745729_12213</name>
</gene>
<proteinExistence type="predicted"/>
<dbReference type="STRING" id="1122198.SAMN02745729_12213"/>
<dbReference type="Gene3D" id="1.10.490.10">
    <property type="entry name" value="Globins"/>
    <property type="match status" value="1"/>
</dbReference>
<protein>
    <submittedName>
        <fullName evidence="2">Protoglobin</fullName>
    </submittedName>
</protein>
<reference evidence="3" key="1">
    <citation type="submission" date="2016-10" db="EMBL/GenBank/DDBJ databases">
        <authorList>
            <person name="Varghese N."/>
            <person name="Submissions S."/>
        </authorList>
    </citation>
    <scope>NUCLEOTIDE SEQUENCE [LARGE SCALE GENOMIC DNA]</scope>
    <source>
        <strain evidence="3">DSM 11526</strain>
    </source>
</reference>
<accession>A0A1H4GZY7</accession>